<keyword evidence="6" id="KW-0732">Signal</keyword>
<feature type="signal peptide" evidence="6">
    <location>
        <begin position="1"/>
        <end position="19"/>
    </location>
</feature>
<dbReference type="InterPro" id="IPR000169">
    <property type="entry name" value="Pept_cys_AS"/>
</dbReference>
<dbReference type="AlphaFoldDB" id="A0A167HQ30"/>
<proteinExistence type="inferred from homology"/>
<dbReference type="InterPro" id="IPR004134">
    <property type="entry name" value="Peptidase_C1B"/>
</dbReference>
<feature type="chain" id="PRO_5007887702" description="Aminopeptidase" evidence="6">
    <location>
        <begin position="20"/>
        <end position="375"/>
    </location>
</feature>
<name>A0A167HQ30_9FLAO</name>
<dbReference type="InterPro" id="IPR038765">
    <property type="entry name" value="Papain-like_cys_pep_sf"/>
</dbReference>
<accession>A0A167HQ30</accession>
<comment type="similarity">
    <text evidence="4">Belongs to the peptidase C1 family.</text>
</comment>
<dbReference type="PROSITE" id="PS00139">
    <property type="entry name" value="THIOL_PROTEASE_CYS"/>
    <property type="match status" value="1"/>
</dbReference>
<dbReference type="PANTHER" id="PTHR10363">
    <property type="entry name" value="BLEOMYCIN HYDROLASE"/>
    <property type="match status" value="1"/>
</dbReference>
<evidence type="ECO:0000256" key="1">
    <source>
        <dbReference type="ARBA" id="ARBA00022670"/>
    </source>
</evidence>
<keyword evidence="4 7" id="KW-0031">Aminopeptidase</keyword>
<dbReference type="GO" id="GO:0043418">
    <property type="term" value="P:homocysteine catabolic process"/>
    <property type="evidence" value="ECO:0007669"/>
    <property type="project" value="TreeGrafter"/>
</dbReference>
<dbReference type="GO" id="GO:0070005">
    <property type="term" value="F:cysteine-type aminopeptidase activity"/>
    <property type="evidence" value="ECO:0007669"/>
    <property type="project" value="InterPro"/>
</dbReference>
<feature type="active site" evidence="5">
    <location>
        <position position="329"/>
    </location>
</feature>
<evidence type="ECO:0000256" key="3">
    <source>
        <dbReference type="ARBA" id="ARBA00022807"/>
    </source>
</evidence>
<sequence length="375" mass="42349">MKNLFFLFGIFMISITVSAQQPYTFTTEIDLEATPVISQGRTGTCWSFSTSSFLESEIIRLTGKQIDLSEMYTVRHTYPKKADNYVMRQGKAQFSEGGLAHDVLNSVAEFGLVPQSAYSGLEVSETKHNHAELVAILNAMLDTYIDNPGKQLSKKWRTAVNAVLDVYLGTNKNAMSFSFEGVQYTPESFLKMTKINPDDYVSVTSFTHAPFYSEFILNIPDNWSYGSFYNVPLDEMIATIDHALQKGYTVELDCDVSERTFSSKDGVAVIPKHSENNIKALQGVYPEMMISQEYRQDKFESFDTTDDHLMHVTGMLRDQNGIKYYKVKNSWGTDESRNANGGFVYFSEAYMKLKAISITVHKDAIPKSTLKKLSL</sequence>
<dbReference type="OrthoDB" id="9814054at2"/>
<evidence type="ECO:0000313" key="8">
    <source>
        <dbReference type="Proteomes" id="UP000077013"/>
    </source>
</evidence>
<dbReference type="Pfam" id="PF03051">
    <property type="entry name" value="Peptidase_C1_2"/>
    <property type="match status" value="1"/>
</dbReference>
<evidence type="ECO:0000256" key="6">
    <source>
        <dbReference type="SAM" id="SignalP"/>
    </source>
</evidence>
<dbReference type="EMBL" id="LRXL01000037">
    <property type="protein sequence ID" value="OAB78844.1"/>
    <property type="molecule type" value="Genomic_DNA"/>
</dbReference>
<dbReference type="Gene3D" id="3.90.70.10">
    <property type="entry name" value="Cysteine proteinases"/>
    <property type="match status" value="1"/>
</dbReference>
<dbReference type="GO" id="GO:0006508">
    <property type="term" value="P:proteolysis"/>
    <property type="evidence" value="ECO:0007669"/>
    <property type="project" value="UniProtKB-KW"/>
</dbReference>
<evidence type="ECO:0000313" key="7">
    <source>
        <dbReference type="EMBL" id="OAB78844.1"/>
    </source>
</evidence>
<evidence type="ECO:0000256" key="2">
    <source>
        <dbReference type="ARBA" id="ARBA00022801"/>
    </source>
</evidence>
<dbReference type="SUPFAM" id="SSF54001">
    <property type="entry name" value="Cysteine proteinases"/>
    <property type="match status" value="1"/>
</dbReference>
<evidence type="ECO:0000256" key="4">
    <source>
        <dbReference type="PIRNR" id="PIRNR005700"/>
    </source>
</evidence>
<keyword evidence="2 4" id="KW-0378">Hydrolase</keyword>
<feature type="active site" evidence="5">
    <location>
        <position position="45"/>
    </location>
</feature>
<protein>
    <recommendedName>
        <fullName evidence="4">Aminopeptidase</fullName>
    </recommendedName>
</protein>
<dbReference type="STRING" id="1763537.ULVI_09695"/>
<keyword evidence="1 4" id="KW-0645">Protease</keyword>
<keyword evidence="8" id="KW-1185">Reference proteome</keyword>
<reference evidence="7 8" key="1">
    <citation type="submission" date="2016-02" db="EMBL/GenBank/DDBJ databases">
        <title>Ulvibacter sp. LPB0005, isolated from Thais luteostoma.</title>
        <authorList>
            <person name="Shin S.-K."/>
            <person name="Yi H."/>
        </authorList>
    </citation>
    <scope>NUCLEOTIDE SEQUENCE [LARGE SCALE GENOMIC DNA]</scope>
    <source>
        <strain evidence="7 8">LPB0005</strain>
    </source>
</reference>
<dbReference type="GO" id="GO:0005737">
    <property type="term" value="C:cytoplasm"/>
    <property type="evidence" value="ECO:0007669"/>
    <property type="project" value="TreeGrafter"/>
</dbReference>
<gene>
    <name evidence="7" type="ORF">ULVI_09695</name>
</gene>
<dbReference type="PIRSF" id="PIRSF005700">
    <property type="entry name" value="PepC"/>
    <property type="match status" value="1"/>
</dbReference>
<feature type="active site" evidence="5">
    <location>
        <position position="308"/>
    </location>
</feature>
<organism evidence="7 8">
    <name type="scientific">Cochleicola gelatinilyticus</name>
    <dbReference type="NCBI Taxonomy" id="1763537"/>
    <lineage>
        <taxon>Bacteria</taxon>
        <taxon>Pseudomonadati</taxon>
        <taxon>Bacteroidota</taxon>
        <taxon>Flavobacteriia</taxon>
        <taxon>Flavobacteriales</taxon>
        <taxon>Flavobacteriaceae</taxon>
        <taxon>Cochleicola</taxon>
    </lineage>
</organism>
<evidence type="ECO:0000256" key="5">
    <source>
        <dbReference type="PIRSR" id="PIRSR005700-1"/>
    </source>
</evidence>
<dbReference type="GO" id="GO:0009636">
    <property type="term" value="P:response to toxic substance"/>
    <property type="evidence" value="ECO:0007669"/>
    <property type="project" value="TreeGrafter"/>
</dbReference>
<comment type="caution">
    <text evidence="7">The sequence shown here is derived from an EMBL/GenBank/DDBJ whole genome shotgun (WGS) entry which is preliminary data.</text>
</comment>
<keyword evidence="3 4" id="KW-0788">Thiol protease</keyword>
<dbReference type="Proteomes" id="UP000077013">
    <property type="component" value="Unassembled WGS sequence"/>
</dbReference>
<dbReference type="RefSeq" id="WP_068592240.1">
    <property type="nucleotide sequence ID" value="NZ_LRXL01000037.1"/>
</dbReference>
<dbReference type="PANTHER" id="PTHR10363:SF2">
    <property type="entry name" value="BLEOMYCIN HYDROLASE"/>
    <property type="match status" value="1"/>
</dbReference>